<feature type="domain" description="PAS" evidence="1">
    <location>
        <begin position="131"/>
        <end position="200"/>
    </location>
</feature>
<dbReference type="PROSITE" id="PS50112">
    <property type="entry name" value="PAS"/>
    <property type="match status" value="3"/>
</dbReference>
<dbReference type="FunFam" id="3.30.70.270:FF:000001">
    <property type="entry name" value="Diguanylate cyclase domain protein"/>
    <property type="match status" value="1"/>
</dbReference>
<dbReference type="Pfam" id="PF00563">
    <property type="entry name" value="EAL"/>
    <property type="match status" value="1"/>
</dbReference>
<dbReference type="Pfam" id="PF08448">
    <property type="entry name" value="PAS_4"/>
    <property type="match status" value="4"/>
</dbReference>
<dbReference type="EMBL" id="CADCVQ010000056">
    <property type="protein sequence ID" value="CAA9488049.1"/>
    <property type="molecule type" value="Genomic_DNA"/>
</dbReference>
<dbReference type="SMART" id="SM00091">
    <property type="entry name" value="PAS"/>
    <property type="match status" value="4"/>
</dbReference>
<dbReference type="SUPFAM" id="SSF141868">
    <property type="entry name" value="EAL domain-like"/>
    <property type="match status" value="1"/>
</dbReference>
<dbReference type="CDD" id="cd01949">
    <property type="entry name" value="GGDEF"/>
    <property type="match status" value="1"/>
</dbReference>
<dbReference type="PANTHER" id="PTHR44757">
    <property type="entry name" value="DIGUANYLATE CYCLASE DGCP"/>
    <property type="match status" value="1"/>
</dbReference>
<dbReference type="SUPFAM" id="SSF55785">
    <property type="entry name" value="PYP-like sensor domain (PAS domain)"/>
    <property type="match status" value="4"/>
</dbReference>
<dbReference type="AlphaFoldDB" id="A0A6J4S2L5"/>
<dbReference type="PANTHER" id="PTHR44757:SF2">
    <property type="entry name" value="BIOFILM ARCHITECTURE MAINTENANCE PROTEIN MBAA"/>
    <property type="match status" value="1"/>
</dbReference>
<dbReference type="SMART" id="SM00086">
    <property type="entry name" value="PAC"/>
    <property type="match status" value="3"/>
</dbReference>
<organism evidence="5">
    <name type="scientific">uncultured Solirubrobacteraceae bacterium</name>
    <dbReference type="NCBI Taxonomy" id="1162706"/>
    <lineage>
        <taxon>Bacteria</taxon>
        <taxon>Bacillati</taxon>
        <taxon>Actinomycetota</taxon>
        <taxon>Thermoleophilia</taxon>
        <taxon>Solirubrobacterales</taxon>
        <taxon>Solirubrobacteraceae</taxon>
        <taxon>environmental samples</taxon>
    </lineage>
</organism>
<dbReference type="PROSITE" id="PS50113">
    <property type="entry name" value="PAC"/>
    <property type="match status" value="3"/>
</dbReference>
<feature type="domain" description="PAS" evidence="1">
    <location>
        <begin position="497"/>
        <end position="567"/>
    </location>
</feature>
<feature type="domain" description="PAS" evidence="1">
    <location>
        <begin position="248"/>
        <end position="318"/>
    </location>
</feature>
<dbReference type="Gene3D" id="3.30.450.20">
    <property type="entry name" value="PAS domain"/>
    <property type="match status" value="4"/>
</dbReference>
<dbReference type="InterPro" id="IPR000160">
    <property type="entry name" value="GGDEF_dom"/>
</dbReference>
<feature type="domain" description="PAC" evidence="2">
    <location>
        <begin position="201"/>
        <end position="254"/>
    </location>
</feature>
<dbReference type="InterPro" id="IPR029787">
    <property type="entry name" value="Nucleotide_cyclase"/>
</dbReference>
<evidence type="ECO:0000259" key="1">
    <source>
        <dbReference type="PROSITE" id="PS50112"/>
    </source>
</evidence>
<dbReference type="Gene3D" id="3.30.70.270">
    <property type="match status" value="1"/>
</dbReference>
<dbReference type="CDD" id="cd00130">
    <property type="entry name" value="PAS"/>
    <property type="match status" value="3"/>
</dbReference>
<dbReference type="InterPro" id="IPR043128">
    <property type="entry name" value="Rev_trsase/Diguanyl_cyclase"/>
</dbReference>
<evidence type="ECO:0000259" key="3">
    <source>
        <dbReference type="PROSITE" id="PS50883"/>
    </source>
</evidence>
<evidence type="ECO:0000259" key="2">
    <source>
        <dbReference type="PROSITE" id="PS50113"/>
    </source>
</evidence>
<dbReference type="SUPFAM" id="SSF55073">
    <property type="entry name" value="Nucleotide cyclase"/>
    <property type="match status" value="1"/>
</dbReference>
<dbReference type="InterPro" id="IPR000014">
    <property type="entry name" value="PAS"/>
</dbReference>
<dbReference type="SMART" id="SM00267">
    <property type="entry name" value="GGDEF"/>
    <property type="match status" value="1"/>
</dbReference>
<feature type="domain" description="PAC" evidence="2">
    <location>
        <begin position="442"/>
        <end position="496"/>
    </location>
</feature>
<dbReference type="SMART" id="SM00052">
    <property type="entry name" value="EAL"/>
    <property type="match status" value="1"/>
</dbReference>
<proteinExistence type="predicted"/>
<dbReference type="InterPro" id="IPR013656">
    <property type="entry name" value="PAS_4"/>
</dbReference>
<feature type="domain" description="EAL" evidence="3">
    <location>
        <begin position="800"/>
        <end position="1051"/>
    </location>
</feature>
<protein>
    <submittedName>
        <fullName evidence="5">Diguanylate cyclase/phosphodiesterase (GGDEF &amp; EAL domains) with PAS/PAC sensor(S)</fullName>
    </submittedName>
</protein>
<dbReference type="InterPro" id="IPR000700">
    <property type="entry name" value="PAS-assoc_C"/>
</dbReference>
<name>A0A6J4S2L5_9ACTN</name>
<dbReference type="PROSITE" id="PS50883">
    <property type="entry name" value="EAL"/>
    <property type="match status" value="1"/>
</dbReference>
<evidence type="ECO:0000313" key="5">
    <source>
        <dbReference type="EMBL" id="CAA9488049.1"/>
    </source>
</evidence>
<dbReference type="InterPro" id="IPR001633">
    <property type="entry name" value="EAL_dom"/>
</dbReference>
<gene>
    <name evidence="5" type="ORF">AVDCRST_MAG67-1173</name>
</gene>
<dbReference type="CDD" id="cd01948">
    <property type="entry name" value="EAL"/>
    <property type="match status" value="1"/>
</dbReference>
<dbReference type="NCBIfam" id="TIGR00254">
    <property type="entry name" value="GGDEF"/>
    <property type="match status" value="1"/>
</dbReference>
<evidence type="ECO:0000259" key="4">
    <source>
        <dbReference type="PROSITE" id="PS50887"/>
    </source>
</evidence>
<dbReference type="InterPro" id="IPR052155">
    <property type="entry name" value="Biofilm_reg_signaling"/>
</dbReference>
<feature type="domain" description="PAC" evidence="2">
    <location>
        <begin position="571"/>
        <end position="623"/>
    </location>
</feature>
<dbReference type="InterPro" id="IPR035965">
    <property type="entry name" value="PAS-like_dom_sf"/>
</dbReference>
<dbReference type="NCBIfam" id="TIGR00229">
    <property type="entry name" value="sensory_box"/>
    <property type="match status" value="3"/>
</dbReference>
<feature type="domain" description="GGDEF" evidence="4">
    <location>
        <begin position="655"/>
        <end position="789"/>
    </location>
</feature>
<dbReference type="Pfam" id="PF00990">
    <property type="entry name" value="GGDEF"/>
    <property type="match status" value="1"/>
</dbReference>
<dbReference type="InterPro" id="IPR001610">
    <property type="entry name" value="PAC"/>
</dbReference>
<reference evidence="5" key="1">
    <citation type="submission" date="2020-02" db="EMBL/GenBank/DDBJ databases">
        <authorList>
            <person name="Meier V. D."/>
        </authorList>
    </citation>
    <scope>NUCLEOTIDE SEQUENCE</scope>
    <source>
        <strain evidence="5">AVDCRST_MAG67</strain>
    </source>
</reference>
<dbReference type="PROSITE" id="PS50887">
    <property type="entry name" value="GGDEF"/>
    <property type="match status" value="1"/>
</dbReference>
<sequence length="1061" mass="114650">MDVPEERGGAAVDERLAPAGLTRLAGSYGAGRASILALSAALIAGACVARVLASVPSVTIGLACIMAVTLVASEFGTEAGIKCAGAAIAGFSALALLGWSGEPLATIAGRSVVLLFIAPVIGRSTERAASTRRLLEQLLEATTDAIYVKDFDGRYLLLNSATAQLIGRSAHEIVGRANNELLPEVADEVAGHDNEVLDSQTPMSYEIAGHFGAERYVLSVTKSPFRDVAGQPIGSLGIARDITVQRRLQEESTRFFDLSGDMLCTVDFEGRLHRVNGEWEKRLGWTPEELLGASIFDFTPPEDHPAMSAATRAARVPGAPGGRVTNRWRAKDGSRHWIDWSLRTVDEERMVYASGRDVTQQLLAERALATSEGRYRALVEGLPGTAVFLVDDDLRLEFAAGQELRAGAIAPAQLIGAHVSAILPGDGAQAVVDACAAALAGHERSYDIVSAEHGHALWLRTSPLRGGAGGGGQIVGAMLIVQDIRERVEREREIGEAQERFRRAFEDAPIGMAVVGLDGRFLDVNQALCAITGSAPHELTGKAFSAITHPDDLAADFEVMRALIAGAVASQVDEKRYLRPDGTAVWVARTVTLVRDADGAPLHFLDQIQDITERRRFERELRHLADHDPLTGLLNRRRFEQELDRHVNEVARYGPRGALLVLDLDHFKYVNDALGHHAGDELILSVAALLKDRLRDSDTIARLGGDEFAVLLPNADPKEAEHVAGTLVCAVREEATVVSGDRRRRVTTSVGIAPFGRSDLSGEELLIEADLAMYEAKEAGRDRYAVVSRDGQRPERIRDRVSWLDRLRSALDEGRFVLHAQPIRDLRTGEIGQHELLLRMLGDNDELIGPAAFLPLAERFGLAPEIDRWVVGQAIDLLARDPDGTIALEINLSGASLNDTGLLHLIESEVARAQVDPRRLIFEITETAAVANIPLARRFAARLIQLGCRFALDDFGAGFGSFYYLKHLPFDYLKIDGEFISGCLGNRTDQLVIEAVVRIARGLGKETVAEFVSDPQLEAFVRSQGVDHAQGFHVGRPVPVAQLGLGAAAARASSDAPLAST</sequence>
<dbReference type="InterPro" id="IPR035919">
    <property type="entry name" value="EAL_sf"/>
</dbReference>
<accession>A0A6J4S2L5</accession>
<dbReference type="Gene3D" id="3.20.20.450">
    <property type="entry name" value="EAL domain"/>
    <property type="match status" value="1"/>
</dbReference>